<evidence type="ECO:0000256" key="1">
    <source>
        <dbReference type="ARBA" id="ARBA00022737"/>
    </source>
</evidence>
<evidence type="ECO:0000256" key="2">
    <source>
        <dbReference type="RuleBase" id="RU000507"/>
    </source>
</evidence>
<keyword evidence="4" id="KW-0670">Pyruvate</keyword>
<dbReference type="InterPro" id="IPR051126">
    <property type="entry name" value="Thiosulfate_sulfurtransferase"/>
</dbReference>
<evidence type="ECO:0000313" key="5">
    <source>
        <dbReference type="Proteomes" id="UP000252733"/>
    </source>
</evidence>
<protein>
    <recommendedName>
        <fullName evidence="2">Sulfurtransferase</fullName>
    </recommendedName>
</protein>
<dbReference type="RefSeq" id="WP_114436524.1">
    <property type="nucleotide sequence ID" value="NZ_QPIZ01000004.1"/>
</dbReference>
<dbReference type="GO" id="GO:0004792">
    <property type="term" value="F:thiosulfate-cyanide sulfurtransferase activity"/>
    <property type="evidence" value="ECO:0007669"/>
    <property type="project" value="InterPro"/>
</dbReference>
<dbReference type="Proteomes" id="UP000252733">
    <property type="component" value="Unassembled WGS sequence"/>
</dbReference>
<dbReference type="PROSITE" id="PS00380">
    <property type="entry name" value="RHODANESE_1"/>
    <property type="match status" value="1"/>
</dbReference>
<dbReference type="CDD" id="cd00158">
    <property type="entry name" value="RHOD"/>
    <property type="match status" value="1"/>
</dbReference>
<dbReference type="PANTHER" id="PTHR43855">
    <property type="entry name" value="THIOSULFATE SULFURTRANSFERASE"/>
    <property type="match status" value="1"/>
</dbReference>
<comment type="caution">
    <text evidence="4">The sequence shown here is derived from an EMBL/GenBank/DDBJ whole genome shotgun (WGS) entry which is preliminary data.</text>
</comment>
<reference evidence="4 5" key="1">
    <citation type="submission" date="2018-07" db="EMBL/GenBank/DDBJ databases">
        <title>Freshwater and sediment microbial communities from various areas in North America, analyzing microbe dynamics in response to fracking.</title>
        <authorList>
            <person name="Lamendella R."/>
        </authorList>
    </citation>
    <scope>NUCLEOTIDE SEQUENCE [LARGE SCALE GENOMIC DNA]</scope>
    <source>
        <strain evidence="4 5">160A</strain>
    </source>
</reference>
<dbReference type="CDD" id="cd01449">
    <property type="entry name" value="TST_Repeat_2"/>
    <property type="match status" value="1"/>
</dbReference>
<feature type="domain" description="Rhodanese" evidence="3">
    <location>
        <begin position="18"/>
        <end position="122"/>
    </location>
</feature>
<organism evidence="4 5">
    <name type="scientific">Marinilabilia salmonicolor</name>
    <dbReference type="NCBI Taxonomy" id="989"/>
    <lineage>
        <taxon>Bacteria</taxon>
        <taxon>Pseudomonadati</taxon>
        <taxon>Bacteroidota</taxon>
        <taxon>Bacteroidia</taxon>
        <taxon>Marinilabiliales</taxon>
        <taxon>Marinilabiliaceae</taxon>
        <taxon>Marinilabilia</taxon>
    </lineage>
</organism>
<feature type="domain" description="Rhodanese" evidence="3">
    <location>
        <begin position="161"/>
        <end position="270"/>
    </location>
</feature>
<dbReference type="PROSITE" id="PS00683">
    <property type="entry name" value="RHODANESE_2"/>
    <property type="match status" value="1"/>
</dbReference>
<dbReference type="InterPro" id="IPR036873">
    <property type="entry name" value="Rhodanese-like_dom_sf"/>
</dbReference>
<gene>
    <name evidence="4" type="ORF">DFO77_10494</name>
</gene>
<accession>A0A368VB46</accession>
<evidence type="ECO:0000313" key="4">
    <source>
        <dbReference type="EMBL" id="RCW38336.1"/>
    </source>
</evidence>
<keyword evidence="5" id="KW-1185">Reference proteome</keyword>
<name>A0A368VB46_9BACT</name>
<keyword evidence="2 4" id="KW-0808">Transferase</keyword>
<dbReference type="PROSITE" id="PS50206">
    <property type="entry name" value="RHODANESE_3"/>
    <property type="match status" value="3"/>
</dbReference>
<dbReference type="SUPFAM" id="SSF52821">
    <property type="entry name" value="Rhodanese/Cell cycle control phosphatase"/>
    <property type="match status" value="3"/>
</dbReference>
<dbReference type="EMBL" id="QPIZ01000004">
    <property type="protein sequence ID" value="RCW38336.1"/>
    <property type="molecule type" value="Genomic_DNA"/>
</dbReference>
<dbReference type="SMART" id="SM00450">
    <property type="entry name" value="RHOD"/>
    <property type="match status" value="3"/>
</dbReference>
<dbReference type="Pfam" id="PF00581">
    <property type="entry name" value="Rhodanese"/>
    <property type="match status" value="3"/>
</dbReference>
<dbReference type="PANTHER" id="PTHR43855:SF1">
    <property type="entry name" value="THIOSULFATE SULFURTRANSFERASE"/>
    <property type="match status" value="1"/>
</dbReference>
<sequence length="437" mass="49929">MQPTFKRISTSSVLNQIHDPKTIIIDVRPVDAYNGWKLRNEERGGHIPGAKSLPLKWAIYMDWIEMVQHKNIVPSDHLIIYGYSEREAETVARMFLKAGYKNIEVYPVFVEEWLLNPELPLDRLERFRNLVPALWVNQLLEGQKPLHYQNNKYVIVHAHYRNRDAYLTGHIPGAIDLDTNDVESTETWNRRSPEELKAVFESHGITADTTVIMYGKFMSPDNNDPFPGSAAGDIGAIRCAFIMLYAGVKDVRVLNGGFQSWVDAGYSVSTEDVQKRAVSEFGAVIPSNSSLAVDTPEAKEMLLSRRAELVCVRSWPEYIGEVSGYNYIEKKGRIPGAVFGDCGSDAYHMENYRNFDHTTREYQEIEKIWKDLGITPDKHLAFYCGTGWRGSEAWFNAWLMGWPNVSVYDGGWFEWSNDPENPFETGIPEETELNTQK</sequence>
<dbReference type="InterPro" id="IPR001307">
    <property type="entry name" value="Thiosulphate_STrfase_CS"/>
</dbReference>
<dbReference type="CDD" id="cd01448">
    <property type="entry name" value="TST_Repeat_1"/>
    <property type="match status" value="1"/>
</dbReference>
<dbReference type="AlphaFoldDB" id="A0A368VB46"/>
<dbReference type="Gene3D" id="3.40.250.10">
    <property type="entry name" value="Rhodanese-like domain"/>
    <property type="match status" value="3"/>
</dbReference>
<feature type="domain" description="Rhodanese" evidence="3">
    <location>
        <begin position="312"/>
        <end position="424"/>
    </location>
</feature>
<evidence type="ECO:0000259" key="3">
    <source>
        <dbReference type="PROSITE" id="PS50206"/>
    </source>
</evidence>
<keyword evidence="1" id="KW-0677">Repeat</keyword>
<proteinExistence type="predicted"/>
<dbReference type="InterPro" id="IPR001763">
    <property type="entry name" value="Rhodanese-like_dom"/>
</dbReference>